<sequence length="46" mass="4855">MAAAGAINYREIVTKHFSLADAGKGYDELAAGKIQGRAVVDMSLPF</sequence>
<dbReference type="Proteomes" id="UP000014417">
    <property type="component" value="Unassembled WGS sequence"/>
</dbReference>
<organism evidence="1 2">
    <name type="scientific">Propionimicrobium lymphophilum ACS-093-V-SCH5</name>
    <dbReference type="NCBI Taxonomy" id="883161"/>
    <lineage>
        <taxon>Bacteria</taxon>
        <taxon>Bacillati</taxon>
        <taxon>Actinomycetota</taxon>
        <taxon>Actinomycetes</taxon>
        <taxon>Propionibacteriales</taxon>
        <taxon>Propionibacteriaceae</taxon>
        <taxon>Propionimicrobium</taxon>
    </lineage>
</organism>
<reference evidence="1 2" key="1">
    <citation type="submission" date="2013-04" db="EMBL/GenBank/DDBJ databases">
        <title>The Genome Sequence of Propionimicrobium lymphophilum ACS-093-V-SCH5.</title>
        <authorList>
            <consortium name="The Broad Institute Genomics Platform"/>
            <person name="Earl A."/>
            <person name="Ward D."/>
            <person name="Feldgarden M."/>
            <person name="Gevers D."/>
            <person name="Saerens B."/>
            <person name="Vaneechoutte M."/>
            <person name="Walker B."/>
            <person name="Young S."/>
            <person name="Zeng Q."/>
            <person name="Gargeya S."/>
            <person name="Fitzgerald M."/>
            <person name="Haas B."/>
            <person name="Abouelleil A."/>
            <person name="Allen A.W."/>
            <person name="Alvarado L."/>
            <person name="Arachchi H.M."/>
            <person name="Berlin A.M."/>
            <person name="Chapman S.B."/>
            <person name="Gainer-Dewar J."/>
            <person name="Goldberg J."/>
            <person name="Griggs A."/>
            <person name="Gujja S."/>
            <person name="Hansen M."/>
            <person name="Howarth C."/>
            <person name="Imamovic A."/>
            <person name="Ireland A."/>
            <person name="Larimer J."/>
            <person name="McCowan C."/>
            <person name="Murphy C."/>
            <person name="Pearson M."/>
            <person name="Poon T.W."/>
            <person name="Priest M."/>
            <person name="Roberts A."/>
            <person name="Saif S."/>
            <person name="Shea T."/>
            <person name="Sisk P."/>
            <person name="Sykes S."/>
            <person name="Wortman J."/>
            <person name="Nusbaum C."/>
            <person name="Birren B."/>
        </authorList>
    </citation>
    <scope>NUCLEOTIDE SEQUENCE [LARGE SCALE GENOMIC DNA]</scope>
    <source>
        <strain evidence="1 2">ACS-093-V-SCH5</strain>
    </source>
</reference>
<dbReference type="STRING" id="883161.HMPREF9306_01678"/>
<gene>
    <name evidence="1" type="ORF">HMPREF9306_01678</name>
</gene>
<comment type="caution">
    <text evidence="1">The sequence shown here is derived from an EMBL/GenBank/DDBJ whole genome shotgun (WGS) entry which is preliminary data.</text>
</comment>
<dbReference type="RefSeq" id="WP_016456489.1">
    <property type="nucleotide sequence ID" value="NZ_KE150269.1"/>
</dbReference>
<evidence type="ECO:0000313" key="1">
    <source>
        <dbReference type="EMBL" id="EPD32114.1"/>
    </source>
</evidence>
<dbReference type="AlphaFoldDB" id="S2WWI4"/>
<proteinExistence type="predicted"/>
<protein>
    <recommendedName>
        <fullName evidence="3">Alcohol dehydrogenase-like C-terminal domain-containing protein</fullName>
    </recommendedName>
</protein>
<accession>S2WWI4</accession>
<dbReference type="HOGENOM" id="CLU_3187685_0_0_11"/>
<keyword evidence="2" id="KW-1185">Reference proteome</keyword>
<evidence type="ECO:0000313" key="2">
    <source>
        <dbReference type="Proteomes" id="UP000014417"/>
    </source>
</evidence>
<dbReference type="EMBL" id="AGZR01000009">
    <property type="protein sequence ID" value="EPD32114.1"/>
    <property type="molecule type" value="Genomic_DNA"/>
</dbReference>
<name>S2WWI4_9ACTN</name>
<evidence type="ECO:0008006" key="3">
    <source>
        <dbReference type="Google" id="ProtNLM"/>
    </source>
</evidence>